<evidence type="ECO:0000313" key="3">
    <source>
        <dbReference type="Proteomes" id="UP000018208"/>
    </source>
</evidence>
<accession>V6LVK9</accession>
<reference evidence="2" key="2">
    <citation type="submission" date="2020-12" db="EMBL/GenBank/DDBJ databases">
        <title>New Spironucleus salmonicida genome in near-complete chromosomes.</title>
        <authorList>
            <person name="Xu F."/>
            <person name="Kurt Z."/>
            <person name="Jimenez-Gonzalez A."/>
            <person name="Astvaldsson A."/>
            <person name="Andersson J.O."/>
            <person name="Svard S.G."/>
        </authorList>
    </citation>
    <scope>NUCLEOTIDE SEQUENCE</scope>
    <source>
        <strain evidence="2">ATCC 50377</strain>
    </source>
</reference>
<dbReference type="VEuPathDB" id="GiardiaDB:SS50377_25745"/>
<protein>
    <submittedName>
        <fullName evidence="1">Uncharacterized protein</fullName>
    </submittedName>
</protein>
<dbReference type="Proteomes" id="UP000018208">
    <property type="component" value="Unassembled WGS sequence"/>
</dbReference>
<keyword evidence="3" id="KW-1185">Reference proteome</keyword>
<evidence type="ECO:0000313" key="1">
    <source>
        <dbReference type="EMBL" id="EST48278.1"/>
    </source>
</evidence>
<organism evidence="1">
    <name type="scientific">Spironucleus salmonicida</name>
    <dbReference type="NCBI Taxonomy" id="348837"/>
    <lineage>
        <taxon>Eukaryota</taxon>
        <taxon>Metamonada</taxon>
        <taxon>Diplomonadida</taxon>
        <taxon>Hexamitidae</taxon>
        <taxon>Hexamitinae</taxon>
        <taxon>Spironucleus</taxon>
    </lineage>
</organism>
<name>V6LVK9_9EUKA</name>
<sequence length="230" mass="27070">MFKSIEILQLYVGHYITPSVIQNLSQLTNLTQNYLLDFFKNENRNISTQYDSSAVYQFKFTQYQLLKYAYLLEGLSSQKFNNIMHTYLYKKLGNNQLQQISQQMELNRIAVKFLLYFVQFQRFPQSLDFMLRTAVDNNKIGELLVNLEKLKGIQAIFTKWRIGSLYNINLFNHLELIDIENQSGLVLVPINMSKLLNIGADVRFAQQLSNFYQGQQEIFWGFPRTDTIDI</sequence>
<dbReference type="EMBL" id="AUWU02000006">
    <property type="protein sequence ID" value="KAH0571556.1"/>
    <property type="molecule type" value="Genomic_DNA"/>
</dbReference>
<dbReference type="EMBL" id="KI545996">
    <property type="protein sequence ID" value="EST48278.1"/>
    <property type="molecule type" value="Genomic_DNA"/>
</dbReference>
<dbReference type="AlphaFoldDB" id="V6LVK9"/>
<proteinExistence type="predicted"/>
<reference evidence="1 2" key="1">
    <citation type="journal article" date="2014" name="PLoS Genet.">
        <title>The Genome of Spironucleus salmonicida Highlights a Fish Pathogen Adapted to Fluctuating Environments.</title>
        <authorList>
            <person name="Xu F."/>
            <person name="Jerlstrom-Hultqvist J."/>
            <person name="Einarsson E."/>
            <person name="Astvaldsson A."/>
            <person name="Svard S.G."/>
            <person name="Andersson J.O."/>
        </authorList>
    </citation>
    <scope>NUCLEOTIDE SEQUENCE</scope>
    <source>
        <strain evidence="2">ATCC 50377</strain>
    </source>
</reference>
<evidence type="ECO:0000313" key="2">
    <source>
        <dbReference type="EMBL" id="KAH0571556.1"/>
    </source>
</evidence>
<gene>
    <name evidence="1" type="ORF">SS50377_11619</name>
    <name evidence="2" type="ORF">SS50377_25745</name>
</gene>